<evidence type="ECO:0000256" key="1">
    <source>
        <dbReference type="SAM" id="MobiDB-lite"/>
    </source>
</evidence>
<organism evidence="2 3">
    <name type="scientific">Panicum virgatum</name>
    <name type="common">Blackwell switchgrass</name>
    <dbReference type="NCBI Taxonomy" id="38727"/>
    <lineage>
        <taxon>Eukaryota</taxon>
        <taxon>Viridiplantae</taxon>
        <taxon>Streptophyta</taxon>
        <taxon>Embryophyta</taxon>
        <taxon>Tracheophyta</taxon>
        <taxon>Spermatophyta</taxon>
        <taxon>Magnoliopsida</taxon>
        <taxon>Liliopsida</taxon>
        <taxon>Poales</taxon>
        <taxon>Poaceae</taxon>
        <taxon>PACMAD clade</taxon>
        <taxon>Panicoideae</taxon>
        <taxon>Panicodae</taxon>
        <taxon>Paniceae</taxon>
        <taxon>Panicinae</taxon>
        <taxon>Panicum</taxon>
        <taxon>Panicum sect. Hiantes</taxon>
    </lineage>
</organism>
<feature type="compositionally biased region" description="Basic and acidic residues" evidence="1">
    <location>
        <begin position="14"/>
        <end position="25"/>
    </location>
</feature>
<accession>A0A8T0RFG3</accession>
<evidence type="ECO:0000313" key="2">
    <source>
        <dbReference type="EMBL" id="KAG2583489.1"/>
    </source>
</evidence>
<sequence length="135" mass="15112">MPIDHQDKKKRRSREIGPRTGDRNKHPPSPTRSATWTDAPSPGMTRDPTPPQKDRNTHLTGTTPDLMVTPPPPPPRSSKSFAPPTEQLTPPPEWKKTDLTRQPEKTSPDPPRRNQNSSPSAPLEATPTRRRSKIP</sequence>
<gene>
    <name evidence="2" type="ORF">PVAP13_6KG222630</name>
</gene>
<keyword evidence="3" id="KW-1185">Reference proteome</keyword>
<dbReference type="AlphaFoldDB" id="A0A8T0RFG3"/>
<dbReference type="EMBL" id="CM029047">
    <property type="protein sequence ID" value="KAG2583489.1"/>
    <property type="molecule type" value="Genomic_DNA"/>
</dbReference>
<evidence type="ECO:0000313" key="3">
    <source>
        <dbReference type="Proteomes" id="UP000823388"/>
    </source>
</evidence>
<name>A0A8T0RFG3_PANVG</name>
<comment type="caution">
    <text evidence="2">The sequence shown here is derived from an EMBL/GenBank/DDBJ whole genome shotgun (WGS) entry which is preliminary data.</text>
</comment>
<protein>
    <submittedName>
        <fullName evidence="2">Uncharacterized protein</fullName>
    </submittedName>
</protein>
<reference evidence="2" key="1">
    <citation type="submission" date="2020-05" db="EMBL/GenBank/DDBJ databases">
        <title>WGS assembly of Panicum virgatum.</title>
        <authorList>
            <person name="Lovell J.T."/>
            <person name="Jenkins J."/>
            <person name="Shu S."/>
            <person name="Juenger T.E."/>
            <person name="Schmutz J."/>
        </authorList>
    </citation>
    <scope>NUCLEOTIDE SEQUENCE</scope>
    <source>
        <strain evidence="2">AP13</strain>
    </source>
</reference>
<proteinExistence type="predicted"/>
<dbReference type="Proteomes" id="UP000823388">
    <property type="component" value="Chromosome 6K"/>
</dbReference>
<feature type="compositionally biased region" description="Basic and acidic residues" evidence="1">
    <location>
        <begin position="93"/>
        <end position="112"/>
    </location>
</feature>
<feature type="region of interest" description="Disordered" evidence="1">
    <location>
        <begin position="1"/>
        <end position="135"/>
    </location>
</feature>